<dbReference type="Proteomes" id="UP000482960">
    <property type="component" value="Unassembled WGS sequence"/>
</dbReference>
<evidence type="ECO:0000313" key="8">
    <source>
        <dbReference type="EMBL" id="GFJ94735.1"/>
    </source>
</evidence>
<proteinExistence type="predicted"/>
<accession>A0A6V8LPW8</accession>
<dbReference type="AlphaFoldDB" id="A0A6V8LPW8"/>
<gene>
    <name evidence="8" type="ORF">Prum_083770</name>
</gene>
<dbReference type="GO" id="GO:0046677">
    <property type="term" value="P:response to antibiotic"/>
    <property type="evidence" value="ECO:0007669"/>
    <property type="project" value="UniProtKB-KW"/>
</dbReference>
<comment type="subcellular location">
    <subcellularLocation>
        <location evidence="1">Membrane</location>
        <topology evidence="1">Multi-pass membrane protein</topology>
    </subcellularLocation>
</comment>
<organism evidence="8 9">
    <name type="scientific">Phytohabitans rumicis</name>
    <dbReference type="NCBI Taxonomy" id="1076125"/>
    <lineage>
        <taxon>Bacteria</taxon>
        <taxon>Bacillati</taxon>
        <taxon>Actinomycetota</taxon>
        <taxon>Actinomycetes</taxon>
        <taxon>Micromonosporales</taxon>
        <taxon>Micromonosporaceae</taxon>
    </lineage>
</organism>
<dbReference type="GO" id="GO:0140359">
    <property type="term" value="F:ABC-type transporter activity"/>
    <property type="evidence" value="ECO:0007669"/>
    <property type="project" value="InterPro"/>
</dbReference>
<evidence type="ECO:0000313" key="9">
    <source>
        <dbReference type="Proteomes" id="UP000482960"/>
    </source>
</evidence>
<feature type="transmembrane region" description="Helical" evidence="6">
    <location>
        <begin position="162"/>
        <end position="180"/>
    </location>
</feature>
<dbReference type="PIRSF" id="PIRSF006648">
    <property type="entry name" value="DrrB"/>
    <property type="match status" value="1"/>
</dbReference>
<keyword evidence="3 6" id="KW-1133">Transmembrane helix</keyword>
<evidence type="ECO:0000256" key="4">
    <source>
        <dbReference type="ARBA" id="ARBA00023136"/>
    </source>
</evidence>
<feature type="transmembrane region" description="Helical" evidence="6">
    <location>
        <begin position="94"/>
        <end position="116"/>
    </location>
</feature>
<evidence type="ECO:0000256" key="5">
    <source>
        <dbReference type="ARBA" id="ARBA00023251"/>
    </source>
</evidence>
<keyword evidence="4 6" id="KW-0472">Membrane</keyword>
<feature type="domain" description="ABC-2 type transporter transmembrane" evidence="7">
    <location>
        <begin position="4"/>
        <end position="207"/>
    </location>
</feature>
<reference evidence="8 9" key="1">
    <citation type="submission" date="2020-03" db="EMBL/GenBank/DDBJ databases">
        <title>Whole genome shotgun sequence of Phytohabitans rumicis NBRC 108638.</title>
        <authorList>
            <person name="Komaki H."/>
            <person name="Tamura T."/>
        </authorList>
    </citation>
    <scope>NUCLEOTIDE SEQUENCE [LARGE SCALE GENOMIC DNA]</scope>
    <source>
        <strain evidence="8 9">NBRC 108638</strain>
    </source>
</reference>
<keyword evidence="5" id="KW-0046">Antibiotic resistance</keyword>
<comment type="caution">
    <text evidence="8">The sequence shown here is derived from an EMBL/GenBank/DDBJ whole genome shotgun (WGS) entry which is preliminary data.</text>
</comment>
<reference evidence="8 9" key="2">
    <citation type="submission" date="2020-03" db="EMBL/GenBank/DDBJ databases">
        <authorList>
            <person name="Ichikawa N."/>
            <person name="Kimura A."/>
            <person name="Kitahashi Y."/>
            <person name="Uohara A."/>
        </authorList>
    </citation>
    <scope>NUCLEOTIDE SEQUENCE [LARGE SCALE GENOMIC DNA]</scope>
    <source>
        <strain evidence="8 9">NBRC 108638</strain>
    </source>
</reference>
<evidence type="ECO:0000259" key="7">
    <source>
        <dbReference type="Pfam" id="PF01061"/>
    </source>
</evidence>
<feature type="transmembrane region" description="Helical" evidence="6">
    <location>
        <begin position="50"/>
        <end position="73"/>
    </location>
</feature>
<evidence type="ECO:0000256" key="2">
    <source>
        <dbReference type="ARBA" id="ARBA00022692"/>
    </source>
</evidence>
<protein>
    <submittedName>
        <fullName evidence="8">ABC transporter</fullName>
    </submittedName>
</protein>
<dbReference type="EMBL" id="BLPG01000001">
    <property type="protein sequence ID" value="GFJ94735.1"/>
    <property type="molecule type" value="Genomic_DNA"/>
</dbReference>
<sequence length="242" mass="25903">MTTYLKMELKRLLRNRRVVIFSLLMPALLLLVFGGLNKGQTLDGASVTAYLMVSLGVFGSMSSAMSLGGSIALERGIGWNRQLRLTPLRPSRYVAIKLLLSFLMALPPLAVVYVLGAITLGVHLPAGTWALVAIGSWLGALPFAALGLVIGYIATPESVQPISGLLTIALAAFGGLWVPVETMPRVMRDIAELTPAYWVGQVARSPLFHGSLNLHAVAVLLAWAVGLGFVALRRFRADTARA</sequence>
<dbReference type="RefSeq" id="WP_173081979.1">
    <property type="nucleotide sequence ID" value="NZ_BAABJB010000020.1"/>
</dbReference>
<name>A0A6V8LPW8_9ACTN</name>
<keyword evidence="2 6" id="KW-0812">Transmembrane</keyword>
<dbReference type="PANTHER" id="PTHR43229">
    <property type="entry name" value="NODULATION PROTEIN J"/>
    <property type="match status" value="1"/>
</dbReference>
<dbReference type="InterPro" id="IPR013525">
    <property type="entry name" value="ABC2_TM"/>
</dbReference>
<evidence type="ECO:0000256" key="1">
    <source>
        <dbReference type="ARBA" id="ARBA00004141"/>
    </source>
</evidence>
<dbReference type="InterPro" id="IPR000412">
    <property type="entry name" value="ABC_2_transport"/>
</dbReference>
<dbReference type="Pfam" id="PF01061">
    <property type="entry name" value="ABC2_membrane"/>
    <property type="match status" value="1"/>
</dbReference>
<keyword evidence="9" id="KW-1185">Reference proteome</keyword>
<dbReference type="InterPro" id="IPR051784">
    <property type="entry name" value="Nod_factor_ABC_transporter"/>
</dbReference>
<dbReference type="GO" id="GO:0043190">
    <property type="term" value="C:ATP-binding cassette (ABC) transporter complex"/>
    <property type="evidence" value="ECO:0007669"/>
    <property type="project" value="InterPro"/>
</dbReference>
<feature type="transmembrane region" description="Helical" evidence="6">
    <location>
        <begin position="128"/>
        <end position="150"/>
    </location>
</feature>
<feature type="transmembrane region" description="Helical" evidence="6">
    <location>
        <begin position="212"/>
        <end position="232"/>
    </location>
</feature>
<dbReference type="PANTHER" id="PTHR43229:SF3">
    <property type="entry name" value="ABC-TYPE MULTIDRUG TRANSPORT SYSTEM, PERMEASE COMPONENT"/>
    <property type="match status" value="1"/>
</dbReference>
<evidence type="ECO:0000256" key="3">
    <source>
        <dbReference type="ARBA" id="ARBA00022989"/>
    </source>
</evidence>
<evidence type="ECO:0000256" key="6">
    <source>
        <dbReference type="SAM" id="Phobius"/>
    </source>
</evidence>